<feature type="compositionally biased region" description="Polar residues" evidence="1">
    <location>
        <begin position="481"/>
        <end position="491"/>
    </location>
</feature>
<feature type="compositionally biased region" description="Basic and acidic residues" evidence="1">
    <location>
        <begin position="271"/>
        <end position="283"/>
    </location>
</feature>
<reference evidence="2 3" key="1">
    <citation type="submission" date="2016-07" db="EMBL/GenBank/DDBJ databases">
        <title>Pervasive Adenine N6-methylation of Active Genes in Fungi.</title>
        <authorList>
            <consortium name="DOE Joint Genome Institute"/>
            <person name="Mondo S.J."/>
            <person name="Dannebaum R.O."/>
            <person name="Kuo R.C."/>
            <person name="Labutti K."/>
            <person name="Haridas S."/>
            <person name="Kuo A."/>
            <person name="Salamov A."/>
            <person name="Ahrendt S.R."/>
            <person name="Lipzen A."/>
            <person name="Sullivan W."/>
            <person name="Andreopoulos W.B."/>
            <person name="Clum A."/>
            <person name="Lindquist E."/>
            <person name="Daum C."/>
            <person name="Ramamoorthy G.K."/>
            <person name="Gryganskyi A."/>
            <person name="Culley D."/>
            <person name="Magnuson J.K."/>
            <person name="James T.Y."/>
            <person name="O'Malley M.A."/>
            <person name="Stajich J.E."/>
            <person name="Spatafora J.W."/>
            <person name="Visel A."/>
            <person name="Grigoriev I.V."/>
        </authorList>
    </citation>
    <scope>NUCLEOTIDE SEQUENCE [LARGE SCALE GENOMIC DNA]</scope>
    <source>
        <strain evidence="2 3">68-887.2</strain>
    </source>
</reference>
<feature type="region of interest" description="Disordered" evidence="1">
    <location>
        <begin position="249"/>
        <end position="530"/>
    </location>
</feature>
<protein>
    <submittedName>
        <fullName evidence="2">Uncharacterized protein</fullName>
    </submittedName>
</protein>
<dbReference type="InParanoid" id="A0A1Y2AY14"/>
<sequence>MSALPFVEPPTPSKQLASLPTLLSALRAHLLPKAVLGALPTTLQIFAHLQLYLGQVEAEARRALLENDQLKAVKDIDDTAGQILEGQEGETLSEKEETRLRKIVDGAEVLAEKMMAFSLAFRKTHMAILFSTPTIQPKQVLSLIDTYFPSPEFPLAQHRMLFNRITTWPEHCEVVQVTYRETVMEWYRTAETAQAMGRPRPAFQELLGFNQEQEKHVQTLSKGLLRYADQVVKYYHELHMMFADEEEEGVKLDKGEGTTVETEAQPGEEGNGVRHRIEADQRRVRTSSQSRVTAAPATATVAANAVSTPQPEASSSKQHLPQTYGPSTHHTAVQSRSPSPDSVAKLPRMDFTGLRREARSSRSRSSIGARLSSPFTPSFVHVRSDPPAEAQRSLELGGERSFSTRRSGLAVHGPRHSDIVTSTSHPSGHPVVKKRPRSSLPPVTGPDYTAPQPSFSSNVDKTMLRPFDSSRLVKRPRMSQAADQSEAVSQRNDLRTSESQENSQESVRPTTKRDKGKGREVPRMQVDVFA</sequence>
<evidence type="ECO:0000313" key="2">
    <source>
        <dbReference type="EMBL" id="ORY27452.1"/>
    </source>
</evidence>
<feature type="compositionally biased region" description="Low complexity" evidence="1">
    <location>
        <begin position="363"/>
        <end position="373"/>
    </location>
</feature>
<name>A0A1Y2AY14_9TREE</name>
<feature type="compositionally biased region" description="Polar residues" evidence="1">
    <location>
        <begin position="451"/>
        <end position="460"/>
    </location>
</feature>
<organism evidence="2 3">
    <name type="scientific">Naematelia encephala</name>
    <dbReference type="NCBI Taxonomy" id="71784"/>
    <lineage>
        <taxon>Eukaryota</taxon>
        <taxon>Fungi</taxon>
        <taxon>Dikarya</taxon>
        <taxon>Basidiomycota</taxon>
        <taxon>Agaricomycotina</taxon>
        <taxon>Tremellomycetes</taxon>
        <taxon>Tremellales</taxon>
        <taxon>Naemateliaceae</taxon>
        <taxon>Naematelia</taxon>
    </lineage>
</organism>
<accession>A0A1Y2AY14</accession>
<feature type="compositionally biased region" description="Low complexity" evidence="1">
    <location>
        <begin position="286"/>
        <end position="306"/>
    </location>
</feature>
<dbReference type="Proteomes" id="UP000193986">
    <property type="component" value="Unassembled WGS sequence"/>
</dbReference>
<dbReference type="OrthoDB" id="2564895at2759"/>
<proteinExistence type="predicted"/>
<dbReference type="EMBL" id="MCFC01000038">
    <property type="protein sequence ID" value="ORY27452.1"/>
    <property type="molecule type" value="Genomic_DNA"/>
</dbReference>
<feature type="compositionally biased region" description="Polar residues" evidence="1">
    <location>
        <begin position="307"/>
        <end position="340"/>
    </location>
</feature>
<feature type="compositionally biased region" description="Polar residues" evidence="1">
    <location>
        <begin position="499"/>
        <end position="509"/>
    </location>
</feature>
<keyword evidence="3" id="KW-1185">Reference proteome</keyword>
<evidence type="ECO:0000256" key="1">
    <source>
        <dbReference type="SAM" id="MobiDB-lite"/>
    </source>
</evidence>
<dbReference type="AlphaFoldDB" id="A0A1Y2AY14"/>
<gene>
    <name evidence="2" type="ORF">BCR39DRAFT_226268</name>
</gene>
<feature type="compositionally biased region" description="Basic and acidic residues" evidence="1">
    <location>
        <begin position="511"/>
        <end position="522"/>
    </location>
</feature>
<evidence type="ECO:0000313" key="3">
    <source>
        <dbReference type="Proteomes" id="UP000193986"/>
    </source>
</evidence>
<comment type="caution">
    <text evidence="2">The sequence shown here is derived from an EMBL/GenBank/DDBJ whole genome shotgun (WGS) entry which is preliminary data.</text>
</comment>